<evidence type="ECO:0000259" key="4">
    <source>
        <dbReference type="SMART" id="SM00420"/>
    </source>
</evidence>
<dbReference type="InterPro" id="IPR036388">
    <property type="entry name" value="WH-like_DNA-bd_sf"/>
</dbReference>
<comment type="caution">
    <text evidence="5">The sequence shown here is derived from an EMBL/GenBank/DDBJ whole genome shotgun (WGS) entry which is preliminary data.</text>
</comment>
<keyword evidence="1" id="KW-0805">Transcription regulation</keyword>
<dbReference type="InterPro" id="IPR001034">
    <property type="entry name" value="DeoR_HTH"/>
</dbReference>
<keyword evidence="2" id="KW-0238">DNA-binding</keyword>
<dbReference type="SUPFAM" id="SSF46785">
    <property type="entry name" value="Winged helix' DNA-binding domain"/>
    <property type="match status" value="1"/>
</dbReference>
<proteinExistence type="predicted"/>
<dbReference type="Gene3D" id="1.10.10.10">
    <property type="entry name" value="Winged helix-like DNA-binding domain superfamily/Winged helix DNA-binding domain"/>
    <property type="match status" value="1"/>
</dbReference>
<protein>
    <submittedName>
        <fullName evidence="5">Helix-turn-helix transcriptional regulator</fullName>
    </submittedName>
</protein>
<dbReference type="SMART" id="SM00420">
    <property type="entry name" value="HTH_DEOR"/>
    <property type="match status" value="1"/>
</dbReference>
<organism evidence="5 6">
    <name type="scientific">Paenibacillus solisilvae</name>
    <dbReference type="NCBI Taxonomy" id="2486751"/>
    <lineage>
        <taxon>Bacteria</taxon>
        <taxon>Bacillati</taxon>
        <taxon>Bacillota</taxon>
        <taxon>Bacilli</taxon>
        <taxon>Bacillales</taxon>
        <taxon>Paenibacillaceae</taxon>
        <taxon>Paenibacillus</taxon>
    </lineage>
</organism>
<dbReference type="InterPro" id="IPR011991">
    <property type="entry name" value="ArsR-like_HTH"/>
</dbReference>
<evidence type="ECO:0000256" key="2">
    <source>
        <dbReference type="ARBA" id="ARBA00023125"/>
    </source>
</evidence>
<dbReference type="InterPro" id="IPR001845">
    <property type="entry name" value="HTH_ArsR_DNA-bd_dom"/>
</dbReference>
<name>A0ABW0W3D7_9BACL</name>
<keyword evidence="3" id="KW-0804">Transcription</keyword>
<feature type="domain" description="HTH deoR-type" evidence="4">
    <location>
        <begin position="10"/>
        <end position="54"/>
    </location>
</feature>
<dbReference type="PANTHER" id="PTHR38600:SF2">
    <property type="entry name" value="SLL0088 PROTEIN"/>
    <property type="match status" value="1"/>
</dbReference>
<evidence type="ECO:0000313" key="5">
    <source>
        <dbReference type="EMBL" id="MFC5650941.1"/>
    </source>
</evidence>
<dbReference type="Proteomes" id="UP001596047">
    <property type="component" value="Unassembled WGS sequence"/>
</dbReference>
<dbReference type="EMBL" id="JBHSOW010000064">
    <property type="protein sequence ID" value="MFC5650941.1"/>
    <property type="molecule type" value="Genomic_DNA"/>
</dbReference>
<dbReference type="PANTHER" id="PTHR38600">
    <property type="entry name" value="TRANSCRIPTIONAL REGULATORY PROTEIN"/>
    <property type="match status" value="1"/>
</dbReference>
<dbReference type="InterPro" id="IPR036390">
    <property type="entry name" value="WH_DNA-bd_sf"/>
</dbReference>
<sequence length="219" mass="24932">MDNQEEMSTRKNILFMIKTQGSLSATQITNQMDITNMAIRRHLNTLEKEGLIESKTMRQAMGRPTAVYSLTDAAEDLFPKKYHTLTLDLLNELVDEAGPNMVEVLFKRRKDTLHKKYKGEIQGKNLEEKVALLAGIQNENGYIVKWEKSGEDGPEEYVLTEHNCPISQIANQYDHACTCELELFESLLDADVKRTNCLAKGDQKCVYKIKARAKERSSS</sequence>
<reference evidence="6" key="1">
    <citation type="journal article" date="2019" name="Int. J. Syst. Evol. Microbiol.">
        <title>The Global Catalogue of Microorganisms (GCM) 10K type strain sequencing project: providing services to taxonomists for standard genome sequencing and annotation.</title>
        <authorList>
            <consortium name="The Broad Institute Genomics Platform"/>
            <consortium name="The Broad Institute Genome Sequencing Center for Infectious Disease"/>
            <person name="Wu L."/>
            <person name="Ma J."/>
        </authorList>
    </citation>
    <scope>NUCLEOTIDE SEQUENCE [LARGE SCALE GENOMIC DNA]</scope>
    <source>
        <strain evidence="6">CGMCC 1.3240</strain>
    </source>
</reference>
<evidence type="ECO:0000313" key="6">
    <source>
        <dbReference type="Proteomes" id="UP001596047"/>
    </source>
</evidence>
<dbReference type="RefSeq" id="WP_379189531.1">
    <property type="nucleotide sequence ID" value="NZ_JBHSOW010000064.1"/>
</dbReference>
<keyword evidence="6" id="KW-1185">Reference proteome</keyword>
<gene>
    <name evidence="5" type="ORF">ACFPYJ_17855</name>
</gene>
<dbReference type="CDD" id="cd00090">
    <property type="entry name" value="HTH_ARSR"/>
    <property type="match status" value="1"/>
</dbReference>
<evidence type="ECO:0000256" key="1">
    <source>
        <dbReference type="ARBA" id="ARBA00023015"/>
    </source>
</evidence>
<accession>A0ABW0W3D7</accession>
<evidence type="ECO:0000256" key="3">
    <source>
        <dbReference type="ARBA" id="ARBA00023163"/>
    </source>
</evidence>
<dbReference type="Pfam" id="PF01022">
    <property type="entry name" value="HTH_5"/>
    <property type="match status" value="1"/>
</dbReference>